<reference evidence="2" key="1">
    <citation type="journal article" date="2017" name="Curr. Microbiol.">
        <title>Genomic Diversity of Type B3 Bacteriophages of Caulobacter crescentus.</title>
        <authorList>
            <person name="Ash K.T."/>
            <person name="Drake K.M."/>
            <person name="Gibbs W.S."/>
            <person name="Ely B."/>
        </authorList>
    </citation>
    <scope>NUCLEOTIDE SEQUENCE [LARGE SCALE GENOMIC DNA]</scope>
</reference>
<proteinExistence type="predicted"/>
<gene>
    <name evidence="1" type="ORF">Ccr32_gp258</name>
</gene>
<organism evidence="1 2">
    <name type="scientific">Caulobacter phage Ccr32</name>
    <dbReference type="NCBI Taxonomy" id="1959738"/>
    <lineage>
        <taxon>Viruses</taxon>
        <taxon>Duplodnaviria</taxon>
        <taxon>Heunggongvirae</taxon>
        <taxon>Uroviricota</taxon>
        <taxon>Caudoviricetes</taxon>
        <taxon>Jeanschmidtviridae</taxon>
        <taxon>Shapirovirus</taxon>
        <taxon>Shapirovirus cbk</taxon>
    </lineage>
</organism>
<evidence type="ECO:0000313" key="2">
    <source>
        <dbReference type="Proteomes" id="UP000222485"/>
    </source>
</evidence>
<dbReference type="Proteomes" id="UP000222485">
    <property type="component" value="Genome"/>
</dbReference>
<protein>
    <submittedName>
        <fullName evidence="1">Uncharacterized protein</fullName>
    </submittedName>
</protein>
<dbReference type="EMBL" id="KY555146">
    <property type="protein sequence ID" value="ARB15176.1"/>
    <property type="molecule type" value="Genomic_DNA"/>
</dbReference>
<evidence type="ECO:0000313" key="1">
    <source>
        <dbReference type="EMBL" id="ARB15176.1"/>
    </source>
</evidence>
<sequence length="178" mass="20156">MALIPKTWDSLILDLRTAAEDKDREAWDDAIQALESAFDEHVEGPLESHPNTLAWKKSLDEKTRFLAGWRHWGGGARDVPDAYRGDPHFNRGRSGAAIAQDMSAVKDLDACHHPVKHRIAGGDNQVLPRHPAVYGSYAVEICRLCRGWSLVQHGTPRWRPGPYYDAYEKATREEEERC</sequence>
<accession>A0A1V0EE70</accession>
<name>A0A1V0EE70_9CAUD</name>